<dbReference type="FunCoup" id="D6TQV9">
    <property type="interactions" value="242"/>
</dbReference>
<evidence type="ECO:0000259" key="9">
    <source>
        <dbReference type="PROSITE" id="PS50113"/>
    </source>
</evidence>
<evidence type="ECO:0000259" key="7">
    <source>
        <dbReference type="PROSITE" id="PS50109"/>
    </source>
</evidence>
<dbReference type="InterPro" id="IPR035965">
    <property type="entry name" value="PAS-like_dom_sf"/>
</dbReference>
<dbReference type="Pfam" id="PF00512">
    <property type="entry name" value="HisKA"/>
    <property type="match status" value="1"/>
</dbReference>
<dbReference type="AlphaFoldDB" id="D6TQV9"/>
<dbReference type="CDD" id="cd00075">
    <property type="entry name" value="HATPase"/>
    <property type="match status" value="1"/>
</dbReference>
<accession>D6TQV9</accession>
<dbReference type="SMART" id="SM00091">
    <property type="entry name" value="PAS"/>
    <property type="match status" value="2"/>
</dbReference>
<dbReference type="Proteomes" id="UP000004508">
    <property type="component" value="Unassembled WGS sequence"/>
</dbReference>
<dbReference type="PROSITE" id="PS50113">
    <property type="entry name" value="PAC"/>
    <property type="match status" value="1"/>
</dbReference>
<dbReference type="PANTHER" id="PTHR43711">
    <property type="entry name" value="TWO-COMPONENT HISTIDINE KINASE"/>
    <property type="match status" value="1"/>
</dbReference>
<feature type="domain" description="Histidine kinase" evidence="7">
    <location>
        <begin position="265"/>
        <end position="482"/>
    </location>
</feature>
<dbReference type="InterPro" id="IPR013655">
    <property type="entry name" value="PAS_fold_3"/>
</dbReference>
<dbReference type="InterPro" id="IPR004358">
    <property type="entry name" value="Sig_transdc_His_kin-like_C"/>
</dbReference>
<dbReference type="Gene3D" id="3.30.450.20">
    <property type="entry name" value="PAS domain"/>
    <property type="match status" value="2"/>
</dbReference>
<comment type="catalytic activity">
    <reaction evidence="1">
        <text>ATP + protein L-histidine = ADP + protein N-phospho-L-histidine.</text>
        <dbReference type="EC" id="2.7.13.3"/>
    </reaction>
</comment>
<dbReference type="EMBL" id="ADVG01000002">
    <property type="protein sequence ID" value="EFH85830.1"/>
    <property type="molecule type" value="Genomic_DNA"/>
</dbReference>
<evidence type="ECO:0000256" key="4">
    <source>
        <dbReference type="ARBA" id="ARBA00022679"/>
    </source>
</evidence>
<dbReference type="CDD" id="cd00082">
    <property type="entry name" value="HisKA"/>
    <property type="match status" value="1"/>
</dbReference>
<evidence type="ECO:0000313" key="10">
    <source>
        <dbReference type="EMBL" id="EFH85830.1"/>
    </source>
</evidence>
<evidence type="ECO:0000256" key="1">
    <source>
        <dbReference type="ARBA" id="ARBA00000085"/>
    </source>
</evidence>
<sequence>MCQINGFQQVEEELRLIVEKTPNLIWVATPDGSITFCNQSLADYTGLKCEQIMKENWLRFIHPGEQHAAAAAWKEAVQTDSVYEEEHRLGNGAGGTYHWFLVRVVPLKKVGGSTVKWLGVCTNIDEQKRLEKSLRVSEACFSALFQSNILGLTIGDSNGLIHDANEAFLSMLGYTRDELLNGTVRVEALTPPESHSLNKQIFRNLLETGVLSPIEKDHLSKDGNLVPTLVGAALLEGEQSQHIAFLLDMTERKELERRKDEFISIASHELKVPLTALTLLSSRLRKKLTGNDGFAAEQVLTRMEGQVRTLTRLINDLLDVSKIQMGKFDYADESLDLASLIHEVVAECQHATTTHTLEVHGALSGSFVGDRDRLSQVVTNLLTNAVKYSPQANRVDIHLSRSSGYARIHVQDYGVGIPKEQQQIIFERFNRGTYSRKERAFPGLGMGLYIAQEIVKHYQGEILVESEEGKGAIFTLSLPMAL</sequence>
<feature type="domain" description="PAC" evidence="9">
    <location>
        <begin position="83"/>
        <end position="136"/>
    </location>
</feature>
<dbReference type="PRINTS" id="PR00344">
    <property type="entry name" value="BCTRLSENSOR"/>
</dbReference>
<dbReference type="SMART" id="SM00387">
    <property type="entry name" value="HATPase_c"/>
    <property type="match status" value="1"/>
</dbReference>
<dbReference type="SUPFAM" id="SSF47384">
    <property type="entry name" value="Homodimeric domain of signal transducing histidine kinase"/>
    <property type="match status" value="1"/>
</dbReference>
<dbReference type="PANTHER" id="PTHR43711:SF1">
    <property type="entry name" value="HISTIDINE KINASE 1"/>
    <property type="match status" value="1"/>
</dbReference>
<dbReference type="CDD" id="cd00130">
    <property type="entry name" value="PAS"/>
    <property type="match status" value="2"/>
</dbReference>
<dbReference type="GO" id="GO:0000155">
    <property type="term" value="F:phosphorelay sensor kinase activity"/>
    <property type="evidence" value="ECO:0007669"/>
    <property type="project" value="InterPro"/>
</dbReference>
<dbReference type="InterPro" id="IPR003661">
    <property type="entry name" value="HisK_dim/P_dom"/>
</dbReference>
<organism evidence="10 11">
    <name type="scientific">Ktedonobacter racemifer DSM 44963</name>
    <dbReference type="NCBI Taxonomy" id="485913"/>
    <lineage>
        <taxon>Bacteria</taxon>
        <taxon>Bacillati</taxon>
        <taxon>Chloroflexota</taxon>
        <taxon>Ktedonobacteria</taxon>
        <taxon>Ktedonobacterales</taxon>
        <taxon>Ktedonobacteraceae</taxon>
        <taxon>Ktedonobacter</taxon>
    </lineage>
</organism>
<dbReference type="Gene3D" id="3.30.565.10">
    <property type="entry name" value="Histidine kinase-like ATPase, C-terminal domain"/>
    <property type="match status" value="1"/>
</dbReference>
<feature type="domain" description="PAS" evidence="8">
    <location>
        <begin position="10"/>
        <end position="80"/>
    </location>
</feature>
<dbReference type="Pfam" id="PF08447">
    <property type="entry name" value="PAS_3"/>
    <property type="match status" value="1"/>
</dbReference>
<dbReference type="EC" id="2.7.13.3" evidence="2"/>
<proteinExistence type="predicted"/>
<dbReference type="InterPro" id="IPR000700">
    <property type="entry name" value="PAS-assoc_C"/>
</dbReference>
<dbReference type="InterPro" id="IPR005467">
    <property type="entry name" value="His_kinase_dom"/>
</dbReference>
<keyword evidence="11" id="KW-1185">Reference proteome</keyword>
<dbReference type="PROSITE" id="PS50109">
    <property type="entry name" value="HIS_KIN"/>
    <property type="match status" value="1"/>
</dbReference>
<dbReference type="SUPFAM" id="SSF55874">
    <property type="entry name" value="ATPase domain of HSP90 chaperone/DNA topoisomerase II/histidine kinase"/>
    <property type="match status" value="1"/>
</dbReference>
<name>D6TQV9_KTERA</name>
<feature type="domain" description="PAS" evidence="8">
    <location>
        <begin position="137"/>
        <end position="209"/>
    </location>
</feature>
<dbReference type="Pfam" id="PF13426">
    <property type="entry name" value="PAS_9"/>
    <property type="match status" value="1"/>
</dbReference>
<dbReference type="Gene3D" id="1.10.287.130">
    <property type="match status" value="1"/>
</dbReference>
<dbReference type="Pfam" id="PF02518">
    <property type="entry name" value="HATPase_c"/>
    <property type="match status" value="1"/>
</dbReference>
<dbReference type="FunFam" id="3.30.565.10:FF:000006">
    <property type="entry name" value="Sensor histidine kinase WalK"/>
    <property type="match status" value="1"/>
</dbReference>
<dbReference type="STRING" id="485913.Krac_7077"/>
<keyword evidence="6" id="KW-0902">Two-component regulatory system</keyword>
<evidence type="ECO:0000256" key="5">
    <source>
        <dbReference type="ARBA" id="ARBA00022777"/>
    </source>
</evidence>
<keyword evidence="3" id="KW-0597">Phosphoprotein</keyword>
<dbReference type="RefSeq" id="WP_007909613.1">
    <property type="nucleotide sequence ID" value="NZ_ADVG01000002.1"/>
</dbReference>
<evidence type="ECO:0000256" key="2">
    <source>
        <dbReference type="ARBA" id="ARBA00012438"/>
    </source>
</evidence>
<evidence type="ECO:0000256" key="6">
    <source>
        <dbReference type="ARBA" id="ARBA00023012"/>
    </source>
</evidence>
<dbReference type="InterPro" id="IPR036890">
    <property type="entry name" value="HATPase_C_sf"/>
</dbReference>
<dbReference type="InterPro" id="IPR003594">
    <property type="entry name" value="HATPase_dom"/>
</dbReference>
<reference evidence="10 11" key="1">
    <citation type="journal article" date="2011" name="Stand. Genomic Sci.">
        <title>Non-contiguous finished genome sequence and contextual data of the filamentous soil bacterium Ktedonobacter racemifer type strain (SOSP1-21).</title>
        <authorList>
            <person name="Chang Y.J."/>
            <person name="Land M."/>
            <person name="Hauser L."/>
            <person name="Chertkov O."/>
            <person name="Del Rio T.G."/>
            <person name="Nolan M."/>
            <person name="Copeland A."/>
            <person name="Tice H."/>
            <person name="Cheng J.F."/>
            <person name="Lucas S."/>
            <person name="Han C."/>
            <person name="Goodwin L."/>
            <person name="Pitluck S."/>
            <person name="Ivanova N."/>
            <person name="Ovchinikova G."/>
            <person name="Pati A."/>
            <person name="Chen A."/>
            <person name="Palaniappan K."/>
            <person name="Mavromatis K."/>
            <person name="Liolios K."/>
            <person name="Brettin T."/>
            <person name="Fiebig A."/>
            <person name="Rohde M."/>
            <person name="Abt B."/>
            <person name="Goker M."/>
            <person name="Detter J.C."/>
            <person name="Woyke T."/>
            <person name="Bristow J."/>
            <person name="Eisen J.A."/>
            <person name="Markowitz V."/>
            <person name="Hugenholtz P."/>
            <person name="Kyrpides N.C."/>
            <person name="Klenk H.P."/>
            <person name="Lapidus A."/>
        </authorList>
    </citation>
    <scope>NUCLEOTIDE SEQUENCE [LARGE SCALE GENOMIC DNA]</scope>
    <source>
        <strain evidence="11">DSM 44963</strain>
    </source>
</reference>
<gene>
    <name evidence="10" type="ORF">Krac_7077</name>
</gene>
<dbReference type="InterPro" id="IPR000014">
    <property type="entry name" value="PAS"/>
</dbReference>
<evidence type="ECO:0000313" key="11">
    <source>
        <dbReference type="Proteomes" id="UP000004508"/>
    </source>
</evidence>
<keyword evidence="5 10" id="KW-0418">Kinase</keyword>
<evidence type="ECO:0000256" key="3">
    <source>
        <dbReference type="ARBA" id="ARBA00022553"/>
    </source>
</evidence>
<dbReference type="InterPro" id="IPR036097">
    <property type="entry name" value="HisK_dim/P_sf"/>
</dbReference>
<dbReference type="SUPFAM" id="SSF55785">
    <property type="entry name" value="PYP-like sensor domain (PAS domain)"/>
    <property type="match status" value="2"/>
</dbReference>
<dbReference type="SMART" id="SM00388">
    <property type="entry name" value="HisKA"/>
    <property type="match status" value="1"/>
</dbReference>
<dbReference type="InParanoid" id="D6TQV9"/>
<dbReference type="FunFam" id="3.30.450.20:FF:000099">
    <property type="entry name" value="Sensory box sensor histidine kinase"/>
    <property type="match status" value="1"/>
</dbReference>
<comment type="caution">
    <text evidence="10">The sequence shown here is derived from an EMBL/GenBank/DDBJ whole genome shotgun (WGS) entry which is preliminary data.</text>
</comment>
<protein>
    <recommendedName>
        <fullName evidence="2">histidine kinase</fullName>
        <ecNumber evidence="2">2.7.13.3</ecNumber>
    </recommendedName>
</protein>
<dbReference type="InterPro" id="IPR050736">
    <property type="entry name" value="Sensor_HK_Regulatory"/>
</dbReference>
<dbReference type="eggNOG" id="COG2205">
    <property type="taxonomic scope" value="Bacteria"/>
</dbReference>
<evidence type="ECO:0000259" key="8">
    <source>
        <dbReference type="PROSITE" id="PS50112"/>
    </source>
</evidence>
<dbReference type="PROSITE" id="PS50112">
    <property type="entry name" value="PAS"/>
    <property type="match status" value="2"/>
</dbReference>
<keyword evidence="4" id="KW-0808">Transferase</keyword>
<dbReference type="NCBIfam" id="TIGR00229">
    <property type="entry name" value="sensory_box"/>
    <property type="match status" value="2"/>
</dbReference>